<evidence type="ECO:0000256" key="5">
    <source>
        <dbReference type="ARBA" id="ARBA00022989"/>
    </source>
</evidence>
<comment type="subcellular location">
    <subcellularLocation>
        <location evidence="1">Cell membrane</location>
        <topology evidence="1">Multi-pass membrane protein</topology>
    </subcellularLocation>
</comment>
<proteinExistence type="predicted"/>
<dbReference type="InterPro" id="IPR050171">
    <property type="entry name" value="MFS_Transporters"/>
</dbReference>
<feature type="transmembrane region" description="Helical" evidence="7">
    <location>
        <begin position="182"/>
        <end position="200"/>
    </location>
</feature>
<evidence type="ECO:0000256" key="4">
    <source>
        <dbReference type="ARBA" id="ARBA00022692"/>
    </source>
</evidence>
<keyword evidence="3" id="KW-1003">Cell membrane</keyword>
<sequence>MVLLTNRSESRAAGWVRRYLRPDDPVARALTWATMSSSLSRGVFFSVSVLFFTRVAGFTATTVGFGLTVAGAVAVVAALGAGYLARRFGARRVLLATTAGQGLALVAYLVVRTPTAFVLVACAAVGQQAMQRTALTTMIAESFVGPDRVEVRARLRAITNAFIGVGTALAAIALAIDTKSAYLLAMLVTGALLLVSALPLRRVKGTAEPGVADGPRMAERRRSPLRDRTYLIVTGLYALIAMQFSLLTVGVPLWVAGSTRVPTVTVAALLALNTAIVSLLQIWAARGARDLHSAGRAVAGAGALLALACGLYAAAAHGAVAAAVTVLTLATVAHSLAEILSEAGSWTLAFELADPANAGAYQGVSQTGAALGSMLAPLVVTATAIEHGLAGWAVLGVLFLVAGSSTMALVHRQVRRVAA</sequence>
<dbReference type="EMBL" id="BAABJQ010000030">
    <property type="protein sequence ID" value="GAA5197552.1"/>
    <property type="molecule type" value="Genomic_DNA"/>
</dbReference>
<accession>A0ABP9SKH8</accession>
<evidence type="ECO:0000256" key="2">
    <source>
        <dbReference type="ARBA" id="ARBA00022448"/>
    </source>
</evidence>
<feature type="transmembrane region" description="Helical" evidence="7">
    <location>
        <begin position="389"/>
        <end position="410"/>
    </location>
</feature>
<evidence type="ECO:0000313" key="9">
    <source>
        <dbReference type="Proteomes" id="UP001501570"/>
    </source>
</evidence>
<dbReference type="Gene3D" id="1.20.1250.20">
    <property type="entry name" value="MFS general substrate transporter like domains"/>
    <property type="match status" value="1"/>
</dbReference>
<dbReference type="InterPro" id="IPR011701">
    <property type="entry name" value="MFS"/>
</dbReference>
<dbReference type="PANTHER" id="PTHR23517">
    <property type="entry name" value="RESISTANCE PROTEIN MDTM, PUTATIVE-RELATED-RELATED"/>
    <property type="match status" value="1"/>
</dbReference>
<gene>
    <name evidence="8" type="ORF">GCM10023322_69070</name>
</gene>
<comment type="caution">
    <text evidence="8">The sequence shown here is derived from an EMBL/GenBank/DDBJ whole genome shotgun (WGS) entry which is preliminary data.</text>
</comment>
<keyword evidence="4 7" id="KW-0812">Transmembrane</keyword>
<feature type="transmembrane region" description="Helical" evidence="7">
    <location>
        <begin position="230"/>
        <end position="255"/>
    </location>
</feature>
<keyword evidence="6 7" id="KW-0472">Membrane</keyword>
<keyword evidence="2" id="KW-0813">Transport</keyword>
<dbReference type="InterPro" id="IPR036259">
    <property type="entry name" value="MFS_trans_sf"/>
</dbReference>
<name>A0ABP9SKH8_9ACTN</name>
<dbReference type="RefSeq" id="WP_345636886.1">
    <property type="nucleotide sequence ID" value="NZ_BAABJQ010000030.1"/>
</dbReference>
<reference evidence="9" key="1">
    <citation type="journal article" date="2019" name="Int. J. Syst. Evol. Microbiol.">
        <title>The Global Catalogue of Microorganisms (GCM) 10K type strain sequencing project: providing services to taxonomists for standard genome sequencing and annotation.</title>
        <authorList>
            <consortium name="The Broad Institute Genomics Platform"/>
            <consortium name="The Broad Institute Genome Sequencing Center for Infectious Disease"/>
            <person name="Wu L."/>
            <person name="Ma J."/>
        </authorList>
    </citation>
    <scope>NUCLEOTIDE SEQUENCE [LARGE SCALE GENOMIC DNA]</scope>
    <source>
        <strain evidence="9">JCM 18304</strain>
    </source>
</reference>
<feature type="transmembrane region" description="Helical" evidence="7">
    <location>
        <begin position="297"/>
        <end position="330"/>
    </location>
</feature>
<organism evidence="8 9">
    <name type="scientific">Rugosimonospora acidiphila</name>
    <dbReference type="NCBI Taxonomy" id="556531"/>
    <lineage>
        <taxon>Bacteria</taxon>
        <taxon>Bacillati</taxon>
        <taxon>Actinomycetota</taxon>
        <taxon>Actinomycetes</taxon>
        <taxon>Micromonosporales</taxon>
        <taxon>Micromonosporaceae</taxon>
        <taxon>Rugosimonospora</taxon>
    </lineage>
</organism>
<protein>
    <submittedName>
        <fullName evidence="8">MFS transporter</fullName>
    </submittedName>
</protein>
<dbReference type="SUPFAM" id="SSF103473">
    <property type="entry name" value="MFS general substrate transporter"/>
    <property type="match status" value="1"/>
</dbReference>
<dbReference type="Proteomes" id="UP001501570">
    <property type="component" value="Unassembled WGS sequence"/>
</dbReference>
<keyword evidence="5 7" id="KW-1133">Transmembrane helix</keyword>
<feature type="transmembrane region" description="Helical" evidence="7">
    <location>
        <begin position="157"/>
        <end position="176"/>
    </location>
</feature>
<dbReference type="Pfam" id="PF07690">
    <property type="entry name" value="MFS_1"/>
    <property type="match status" value="1"/>
</dbReference>
<feature type="transmembrane region" description="Helical" evidence="7">
    <location>
        <begin position="105"/>
        <end position="126"/>
    </location>
</feature>
<evidence type="ECO:0000256" key="1">
    <source>
        <dbReference type="ARBA" id="ARBA00004651"/>
    </source>
</evidence>
<feature type="transmembrane region" description="Helical" evidence="7">
    <location>
        <begin position="261"/>
        <end position="285"/>
    </location>
</feature>
<evidence type="ECO:0000313" key="8">
    <source>
        <dbReference type="EMBL" id="GAA5197552.1"/>
    </source>
</evidence>
<evidence type="ECO:0000256" key="7">
    <source>
        <dbReference type="SAM" id="Phobius"/>
    </source>
</evidence>
<evidence type="ECO:0000256" key="6">
    <source>
        <dbReference type="ARBA" id="ARBA00023136"/>
    </source>
</evidence>
<evidence type="ECO:0000256" key="3">
    <source>
        <dbReference type="ARBA" id="ARBA00022475"/>
    </source>
</evidence>
<feature type="transmembrane region" description="Helical" evidence="7">
    <location>
        <begin position="64"/>
        <end position="85"/>
    </location>
</feature>
<feature type="transmembrane region" description="Helical" evidence="7">
    <location>
        <begin position="29"/>
        <end position="52"/>
    </location>
</feature>
<dbReference type="PANTHER" id="PTHR23517:SF2">
    <property type="entry name" value="MULTIDRUG RESISTANCE PROTEIN MDTH"/>
    <property type="match status" value="1"/>
</dbReference>
<keyword evidence="9" id="KW-1185">Reference proteome</keyword>